<feature type="non-terminal residue" evidence="1">
    <location>
        <position position="1"/>
    </location>
</feature>
<comment type="caution">
    <text evidence="1">The sequence shown here is derived from an EMBL/GenBank/DDBJ whole genome shotgun (WGS) entry which is preliminary data.</text>
</comment>
<evidence type="ECO:0000313" key="1">
    <source>
        <dbReference type="EMBL" id="KKL52771.1"/>
    </source>
</evidence>
<gene>
    <name evidence="1" type="ORF">LCGC14_2282100</name>
</gene>
<dbReference type="EMBL" id="LAZR01031774">
    <property type="protein sequence ID" value="KKL52771.1"/>
    <property type="molecule type" value="Genomic_DNA"/>
</dbReference>
<protein>
    <submittedName>
        <fullName evidence="1">Uncharacterized protein</fullName>
    </submittedName>
</protein>
<accession>A0A0F9DG74</accession>
<proteinExistence type="predicted"/>
<reference evidence="1" key="1">
    <citation type="journal article" date="2015" name="Nature">
        <title>Complex archaea that bridge the gap between prokaryotes and eukaryotes.</title>
        <authorList>
            <person name="Spang A."/>
            <person name="Saw J.H."/>
            <person name="Jorgensen S.L."/>
            <person name="Zaremba-Niedzwiedzka K."/>
            <person name="Martijn J."/>
            <person name="Lind A.E."/>
            <person name="van Eijk R."/>
            <person name="Schleper C."/>
            <person name="Guy L."/>
            <person name="Ettema T.J."/>
        </authorList>
    </citation>
    <scope>NUCLEOTIDE SEQUENCE</scope>
</reference>
<name>A0A0F9DG74_9ZZZZ</name>
<sequence length="58" mass="6377">EDGQDWHYPLPVGNATNKTGLRCVVLNITFNKVTAPARTLFSGPRFTHAAVLVLVKEL</sequence>
<dbReference type="AlphaFoldDB" id="A0A0F9DG74"/>
<organism evidence="1">
    <name type="scientific">marine sediment metagenome</name>
    <dbReference type="NCBI Taxonomy" id="412755"/>
    <lineage>
        <taxon>unclassified sequences</taxon>
        <taxon>metagenomes</taxon>
        <taxon>ecological metagenomes</taxon>
    </lineage>
</organism>